<keyword evidence="5" id="KW-0223">Dioxygenase</keyword>
<evidence type="ECO:0000256" key="3">
    <source>
        <dbReference type="ARBA" id="ARBA00023002"/>
    </source>
</evidence>
<dbReference type="RefSeq" id="WP_015794948.1">
    <property type="nucleotide sequence ID" value="NC_013131.1"/>
</dbReference>
<evidence type="ECO:0000256" key="1">
    <source>
        <dbReference type="ARBA" id="ARBA00006787"/>
    </source>
</evidence>
<dbReference type="OrthoDB" id="6636843at2"/>
<organism evidence="6 7">
    <name type="scientific">Catenulispora acidiphila (strain DSM 44928 / JCM 14897 / NBRC 102108 / NRRL B-24433 / ID139908)</name>
    <dbReference type="NCBI Taxonomy" id="479433"/>
    <lineage>
        <taxon>Bacteria</taxon>
        <taxon>Bacillati</taxon>
        <taxon>Actinomycetota</taxon>
        <taxon>Actinomycetes</taxon>
        <taxon>Catenulisporales</taxon>
        <taxon>Catenulisporaceae</taxon>
        <taxon>Catenulispora</taxon>
    </lineage>
</organism>
<dbReference type="AlphaFoldDB" id="C7QKE5"/>
<dbReference type="InterPro" id="IPR004294">
    <property type="entry name" value="Carotenoid_Oase"/>
</dbReference>
<dbReference type="HOGENOM" id="CLU_016472_0_2_11"/>
<dbReference type="STRING" id="479433.Caci_6365"/>
<dbReference type="PANTHER" id="PTHR10543:SF89">
    <property type="entry name" value="CAROTENOID 9,10(9',10')-CLEAVAGE DIOXYGENASE 1"/>
    <property type="match status" value="1"/>
</dbReference>
<accession>C7QKE5</accession>
<keyword evidence="7" id="KW-1185">Reference proteome</keyword>
<dbReference type="GO" id="GO:0010436">
    <property type="term" value="F:carotenoid dioxygenase activity"/>
    <property type="evidence" value="ECO:0007669"/>
    <property type="project" value="TreeGrafter"/>
</dbReference>
<evidence type="ECO:0000256" key="5">
    <source>
        <dbReference type="RuleBase" id="RU364048"/>
    </source>
</evidence>
<dbReference type="GO" id="GO:0016121">
    <property type="term" value="P:carotene catabolic process"/>
    <property type="evidence" value="ECO:0007669"/>
    <property type="project" value="TreeGrafter"/>
</dbReference>
<dbReference type="EC" id="1.13.11.-" evidence="5"/>
<sequence>MALADLRTSSDVDRSDIDCSALPVKGAVPSELDGTVFRIGPEDGQPYVSALRLRHGHAEWFRARRIRTDEVCRRTGELPSPGPRRCGSDTTAAAVIRHNRRTLALGDGALPYELAPDLRTKARWDFDGTLPAGFTSQAVHDPLTGELFAAVAGARTLEYAVVDVQGSVRKYEPIPTPHDPALYTFALTDRHAVFSGPAGVGIMPREGGAGDVVWVGTSGTVAESGLAGRPVNAFDLPGGGVAVETVSAVSASAPGLWRWRVEPGAGSDAVRGECLSRRVQDLASVDERYRGSDHRYALTRRVDADRMDDAGRPPGIGLLRHDLMTGTTQQHAAEPGRLFGAPVFVPYSPTAPEGHGWVLVSVQDTILERHEMVVIDTADFTGVPVAAVELPGTGQREASACWQVADPW</sequence>
<comment type="similarity">
    <text evidence="1 5">Belongs to the carotenoid oxygenase family.</text>
</comment>
<keyword evidence="4 5" id="KW-0408">Iron</keyword>
<dbReference type="KEGG" id="cai:Caci_6365"/>
<proteinExistence type="inferred from homology"/>
<reference evidence="6 7" key="1">
    <citation type="journal article" date="2009" name="Stand. Genomic Sci.">
        <title>Complete genome sequence of Catenulispora acidiphila type strain (ID 139908).</title>
        <authorList>
            <person name="Copeland A."/>
            <person name="Lapidus A."/>
            <person name="Glavina Del Rio T."/>
            <person name="Nolan M."/>
            <person name="Lucas S."/>
            <person name="Chen F."/>
            <person name="Tice H."/>
            <person name="Cheng J.F."/>
            <person name="Bruce D."/>
            <person name="Goodwin L."/>
            <person name="Pitluck S."/>
            <person name="Mikhailova N."/>
            <person name="Pati A."/>
            <person name="Ivanova N."/>
            <person name="Mavromatis K."/>
            <person name="Chen A."/>
            <person name="Palaniappan K."/>
            <person name="Chain P."/>
            <person name="Land M."/>
            <person name="Hauser L."/>
            <person name="Chang Y.J."/>
            <person name="Jeffries C.D."/>
            <person name="Chertkov O."/>
            <person name="Brettin T."/>
            <person name="Detter J.C."/>
            <person name="Han C."/>
            <person name="Ali Z."/>
            <person name="Tindall B.J."/>
            <person name="Goker M."/>
            <person name="Bristow J."/>
            <person name="Eisen J.A."/>
            <person name="Markowitz V."/>
            <person name="Hugenholtz P."/>
            <person name="Kyrpides N.C."/>
            <person name="Klenk H.P."/>
        </authorList>
    </citation>
    <scope>NUCLEOTIDE SEQUENCE [LARGE SCALE GENOMIC DNA]</scope>
    <source>
        <strain evidence="7">DSM 44928 / JCM 14897 / NBRC 102108 / NRRL B-24433 / ID139908</strain>
    </source>
</reference>
<dbReference type="PANTHER" id="PTHR10543">
    <property type="entry name" value="BETA-CAROTENE DIOXYGENASE"/>
    <property type="match status" value="1"/>
</dbReference>
<evidence type="ECO:0000256" key="2">
    <source>
        <dbReference type="ARBA" id="ARBA00022723"/>
    </source>
</evidence>
<evidence type="ECO:0000313" key="7">
    <source>
        <dbReference type="Proteomes" id="UP000000851"/>
    </source>
</evidence>
<dbReference type="InParanoid" id="C7QKE5"/>
<keyword evidence="2 5" id="KW-0479">Metal-binding</keyword>
<dbReference type="Proteomes" id="UP000000851">
    <property type="component" value="Chromosome"/>
</dbReference>
<dbReference type="eggNOG" id="COG3670">
    <property type="taxonomic scope" value="Bacteria"/>
</dbReference>
<gene>
    <name evidence="6" type="ordered locus">Caci_6365</name>
</gene>
<evidence type="ECO:0000256" key="4">
    <source>
        <dbReference type="ARBA" id="ARBA00023004"/>
    </source>
</evidence>
<protein>
    <recommendedName>
        <fullName evidence="5">Dioxygenase</fullName>
        <ecNumber evidence="5">1.13.11.-</ecNumber>
    </recommendedName>
</protein>
<dbReference type="Pfam" id="PF03055">
    <property type="entry name" value="RPE65"/>
    <property type="match status" value="2"/>
</dbReference>
<dbReference type="EMBL" id="CP001700">
    <property type="protein sequence ID" value="ACU75219.1"/>
    <property type="molecule type" value="Genomic_DNA"/>
</dbReference>
<evidence type="ECO:0000313" key="6">
    <source>
        <dbReference type="EMBL" id="ACU75219.1"/>
    </source>
</evidence>
<dbReference type="GO" id="GO:0046872">
    <property type="term" value="F:metal ion binding"/>
    <property type="evidence" value="ECO:0007669"/>
    <property type="project" value="UniProtKB-KW"/>
</dbReference>
<comment type="cofactor">
    <cofactor evidence="5">
        <name>Fe(2+)</name>
        <dbReference type="ChEBI" id="CHEBI:29033"/>
    </cofactor>
    <text evidence="5">Binds 1 Fe(2+) ion per subunit.</text>
</comment>
<name>C7QKE5_CATAD</name>
<keyword evidence="3 5" id="KW-0560">Oxidoreductase</keyword>